<dbReference type="KEGG" id="bsol:FSW04_23040"/>
<dbReference type="AlphaFoldDB" id="A0A5B8UBH7"/>
<sequence length="180" mass="18848">MIAGQLRDGPRVAAGPAAPDERGARASLRAQIARLERELADVVAGAFPHVAPEVVPGAAAAGPRLLDLGELERVRDDLAGRVHRARGAVARRAEHEAAARALLEDLLAEPARHRGVRLPVADLGLPGCGAYHVRPRLGLIGMLMGWWHVKLSSGCPSATGIAGPAVPRRDPPAMRGLRAA</sequence>
<reference evidence="2 3" key="1">
    <citation type="journal article" date="2018" name="J. Microbiol.">
        <title>Baekduia soli gen. nov., sp. nov., a novel bacterium isolated from the soil of Baekdu Mountain and proposal of a novel family name, Baekduiaceae fam. nov.</title>
        <authorList>
            <person name="An D.S."/>
            <person name="Siddiqi M.Z."/>
            <person name="Kim K.H."/>
            <person name="Yu H.S."/>
            <person name="Im W.T."/>
        </authorList>
    </citation>
    <scope>NUCLEOTIDE SEQUENCE [LARGE SCALE GENOMIC DNA]</scope>
    <source>
        <strain evidence="2 3">BR7-21</strain>
    </source>
</reference>
<organism evidence="2 3">
    <name type="scientific">Baekduia soli</name>
    <dbReference type="NCBI Taxonomy" id="496014"/>
    <lineage>
        <taxon>Bacteria</taxon>
        <taxon>Bacillati</taxon>
        <taxon>Actinomycetota</taxon>
        <taxon>Thermoleophilia</taxon>
        <taxon>Solirubrobacterales</taxon>
        <taxon>Baekduiaceae</taxon>
        <taxon>Baekduia</taxon>
    </lineage>
</organism>
<feature type="region of interest" description="Disordered" evidence="1">
    <location>
        <begin position="1"/>
        <end position="23"/>
    </location>
</feature>
<gene>
    <name evidence="2" type="ORF">FSW04_23040</name>
</gene>
<dbReference type="RefSeq" id="WP_146922531.1">
    <property type="nucleotide sequence ID" value="NZ_CP042430.1"/>
</dbReference>
<evidence type="ECO:0000256" key="1">
    <source>
        <dbReference type="SAM" id="MobiDB-lite"/>
    </source>
</evidence>
<evidence type="ECO:0000313" key="3">
    <source>
        <dbReference type="Proteomes" id="UP000321805"/>
    </source>
</evidence>
<dbReference type="Proteomes" id="UP000321805">
    <property type="component" value="Chromosome"/>
</dbReference>
<accession>A0A5B8UBH7</accession>
<feature type="region of interest" description="Disordered" evidence="1">
    <location>
        <begin position="160"/>
        <end position="180"/>
    </location>
</feature>
<protein>
    <submittedName>
        <fullName evidence="2">Uncharacterized protein</fullName>
    </submittedName>
</protein>
<proteinExistence type="predicted"/>
<evidence type="ECO:0000313" key="2">
    <source>
        <dbReference type="EMBL" id="QEC50168.1"/>
    </source>
</evidence>
<name>A0A5B8UBH7_9ACTN</name>
<dbReference type="EMBL" id="CP042430">
    <property type="protein sequence ID" value="QEC50168.1"/>
    <property type="molecule type" value="Genomic_DNA"/>
</dbReference>
<dbReference type="OrthoDB" id="5244770at2"/>
<keyword evidence="3" id="KW-1185">Reference proteome</keyword>